<protein>
    <submittedName>
        <fullName evidence="1">Uncharacterized protein</fullName>
    </submittedName>
</protein>
<dbReference type="GeneID" id="92926889"/>
<dbReference type="RefSeq" id="WP_019565695.1">
    <property type="nucleotide sequence ID" value="NZ_CP039893.1"/>
</dbReference>
<keyword evidence="2" id="KW-0614">Plasmid</keyword>
<evidence type="ECO:0000313" key="3">
    <source>
        <dbReference type="Proteomes" id="UP000663946"/>
    </source>
</evidence>
<reference evidence="1" key="1">
    <citation type="journal article" date="2020" name="Science">
        <title>Unexpected conservation and global transmission of agrobacterial virulence plasmids.</title>
        <authorList>
            <person name="Weisberg A.J."/>
            <person name="Davis E.W. 2nd"/>
            <person name="Tabima J."/>
            <person name="Belcher M.S."/>
            <person name="Miller M."/>
            <person name="Kuo C.H."/>
            <person name="Loper J.E."/>
            <person name="Grunwald N.J."/>
            <person name="Putnam M.L."/>
            <person name="Chang J.H."/>
        </authorList>
    </citation>
    <scope>NUCLEOTIDE SEQUENCE</scope>
    <source>
        <strain evidence="1">17-1853-1a</strain>
    </source>
</reference>
<proteinExistence type="predicted"/>
<evidence type="ECO:0000313" key="1">
    <source>
        <dbReference type="EMBL" id="NTC28999.1"/>
    </source>
</evidence>
<dbReference type="AlphaFoldDB" id="A0A0F4G1J6"/>
<evidence type="ECO:0000313" key="4">
    <source>
        <dbReference type="Proteomes" id="UP000702952"/>
    </source>
</evidence>
<reference evidence="2" key="2">
    <citation type="submission" date="2020-02" db="EMBL/GenBank/DDBJ databases">
        <title>Unexpected conservation and global transmission of agrobacterial virulence plasmids.</title>
        <authorList>
            <person name="Weisberg A.J."/>
            <person name="Davis E.W. II"/>
            <person name="Tabima J.R."/>
            <person name="Belcher M.S."/>
            <person name="Miller M."/>
            <person name="Kuo C.-H."/>
            <person name="Loper J.E."/>
            <person name="Grunwald N.J."/>
            <person name="Putnam M.L."/>
            <person name="Chang J.H."/>
        </authorList>
    </citation>
    <scope>NUCLEOTIDE SEQUENCE</scope>
    <source>
        <strain evidence="2">Q15/94</strain>
        <plasmid evidence="2">pQ15_94_1</plasmid>
    </source>
</reference>
<dbReference type="Proteomes" id="UP000702952">
    <property type="component" value="Unassembled WGS sequence"/>
</dbReference>
<sequence length="53" mass="5981">MLLEQHIEELRAEMNHCHPDERRQIAAELELALAELAVIMAEQDGSVDAVPPF</sequence>
<organism evidence="1 4">
    <name type="scientific">Agrobacterium tumefaciens</name>
    <dbReference type="NCBI Taxonomy" id="358"/>
    <lineage>
        <taxon>Bacteria</taxon>
        <taxon>Pseudomonadati</taxon>
        <taxon>Pseudomonadota</taxon>
        <taxon>Alphaproteobacteria</taxon>
        <taxon>Hyphomicrobiales</taxon>
        <taxon>Rhizobiaceae</taxon>
        <taxon>Rhizobium/Agrobacterium group</taxon>
        <taxon>Agrobacterium</taxon>
        <taxon>Agrobacterium tumefaciens complex</taxon>
    </lineage>
</organism>
<evidence type="ECO:0000313" key="2">
    <source>
        <dbReference type="EMBL" id="QTG16570.1"/>
    </source>
</evidence>
<accession>A0A0F4G1J6</accession>
<gene>
    <name evidence="1" type="ORF">G6M46_12580</name>
    <name evidence="2" type="ORF">G6M86_25035</name>
</gene>
<dbReference type="Proteomes" id="UP000663946">
    <property type="component" value="Plasmid pQ15_94_1"/>
</dbReference>
<geneLocation type="plasmid" evidence="2 3">
    <name>pQ15_94_1</name>
</geneLocation>
<dbReference type="EMBL" id="CP049218">
    <property type="protein sequence ID" value="QTG16570.1"/>
    <property type="molecule type" value="Genomic_DNA"/>
</dbReference>
<dbReference type="EMBL" id="JAAMAY010000021">
    <property type="protein sequence ID" value="NTC28999.1"/>
    <property type="molecule type" value="Genomic_DNA"/>
</dbReference>
<name>A0A0F4G1J6_AGRTU</name>